<dbReference type="InterPro" id="IPR000795">
    <property type="entry name" value="T_Tr_GTP-bd_dom"/>
</dbReference>
<dbReference type="SUPFAM" id="SSF50447">
    <property type="entry name" value="Translation proteins"/>
    <property type="match status" value="1"/>
</dbReference>
<dbReference type="NCBIfam" id="TIGR00231">
    <property type="entry name" value="small_GTP"/>
    <property type="match status" value="1"/>
</dbReference>
<evidence type="ECO:0000313" key="9">
    <source>
        <dbReference type="Proteomes" id="UP000186883"/>
    </source>
</evidence>
<organism evidence="6 8">
    <name type="scientific">Amycolatopsis regifaucium</name>
    <dbReference type="NCBI Taxonomy" id="546365"/>
    <lineage>
        <taxon>Bacteria</taxon>
        <taxon>Bacillati</taxon>
        <taxon>Actinomycetota</taxon>
        <taxon>Actinomycetes</taxon>
        <taxon>Pseudonocardiales</taxon>
        <taxon>Pseudonocardiaceae</taxon>
        <taxon>Amycolatopsis</taxon>
    </lineage>
</organism>
<dbReference type="Gene3D" id="3.30.230.10">
    <property type="match status" value="1"/>
</dbReference>
<dbReference type="Pfam" id="PF03764">
    <property type="entry name" value="EFG_IV"/>
    <property type="match status" value="1"/>
</dbReference>
<evidence type="ECO:0000313" key="8">
    <source>
        <dbReference type="Proteomes" id="UP000076321"/>
    </source>
</evidence>
<dbReference type="SMART" id="SM00889">
    <property type="entry name" value="EFG_IV"/>
    <property type="match status" value="1"/>
</dbReference>
<dbReference type="GO" id="GO:0006412">
    <property type="term" value="P:translation"/>
    <property type="evidence" value="ECO:0007669"/>
    <property type="project" value="UniProtKB-KW"/>
</dbReference>
<dbReference type="InterPro" id="IPR000640">
    <property type="entry name" value="EFG_V-like"/>
</dbReference>
<dbReference type="AlphaFoldDB" id="A0A154MH12"/>
<dbReference type="Pfam" id="PF00679">
    <property type="entry name" value="EFG_C"/>
    <property type="match status" value="1"/>
</dbReference>
<evidence type="ECO:0000256" key="3">
    <source>
        <dbReference type="ARBA" id="ARBA00023134"/>
    </source>
</evidence>
<dbReference type="PRINTS" id="PR00315">
    <property type="entry name" value="ELONGATNFCT"/>
</dbReference>
<dbReference type="SUPFAM" id="SSF54980">
    <property type="entry name" value="EF-G C-terminal domain-like"/>
    <property type="match status" value="2"/>
</dbReference>
<sequence>MEHLNIGILAHVDAGKTSLTERLLHHTGAIGTLGRVDAGDTRTDTMELERRRGITIRSAVVAFRVGDLRVNLIDTPGHPDFIAEVERALRVLDAVVLVVSAVEGVQAQTRVLMRALTRLRIPVVIFANKIDRAGARFDGLLADLTERLGVACVPMSGVDDLGTADAKVRPRPVSPSAALAETLAEHSDDFLAAYLDGMPTAEDYRAEVVRQTRCGVVSPVFFGSAHSGEGIAGLTDGIREFLAGTAKPVIDDQLRAAVFKIERGRAHEKIAYLRVFSGEIGARDVVRFHRRGPGGPVTTEAKVSAVRVFEVGDGTVEARARAGQIAKVTGLKEIRIGDQVGVFDAEGAAARFPPPALETVVVPGRSEETPSVFAALRELAEQDPLISAAQDDETRQISVRLYGEVQKEIIAETLAGEHGLDVGFAATRTICVERPIGTGSSLWEITEPRNPYFATLGLRVEPGAPGSGLNFGLDVELGSLPLAFHKAIEEAVEAALRHGPSGWEVVDCVVTITHTGYFSPVSAAGDFRKVAPLALREALEAAGTEILEPISRVELELPADVVNVTLSRLIELGGIVTGSVLRGDRAELTGTLPTGQVTGFERRLPGLSRGEGLLTSEPGGHRPMVSPNRPTSPNPDRVSSEGRRNQAGHGKGT</sequence>
<reference evidence="7 9" key="2">
    <citation type="submission" date="2016-11" db="EMBL/GenBank/DDBJ databases">
        <title>Genome sequencing of Amycolatopsis regifaucium.</title>
        <authorList>
            <person name="Mayilraj S."/>
            <person name="Kaur N."/>
        </authorList>
    </citation>
    <scope>NUCLEOTIDE SEQUENCE [LARGE SCALE GENOMIC DNA]</scope>
    <source>
        <strain evidence="7 9">GY080</strain>
    </source>
</reference>
<dbReference type="SUPFAM" id="SSF52540">
    <property type="entry name" value="P-loop containing nucleoside triphosphate hydrolases"/>
    <property type="match status" value="1"/>
</dbReference>
<dbReference type="GO" id="GO:0005525">
    <property type="term" value="F:GTP binding"/>
    <property type="evidence" value="ECO:0007669"/>
    <property type="project" value="UniProtKB-KW"/>
</dbReference>
<dbReference type="Proteomes" id="UP000076321">
    <property type="component" value="Unassembled WGS sequence"/>
</dbReference>
<dbReference type="CDD" id="cd04168">
    <property type="entry name" value="TetM_like"/>
    <property type="match status" value="1"/>
</dbReference>
<dbReference type="PROSITE" id="PS00301">
    <property type="entry name" value="G_TR_1"/>
    <property type="match status" value="1"/>
</dbReference>
<dbReference type="CDD" id="cd01684">
    <property type="entry name" value="Tet_like_IV"/>
    <property type="match status" value="1"/>
</dbReference>
<dbReference type="GO" id="GO:0003924">
    <property type="term" value="F:GTPase activity"/>
    <property type="evidence" value="ECO:0007669"/>
    <property type="project" value="InterPro"/>
</dbReference>
<comment type="caution">
    <text evidence="6">The sequence shown here is derived from an EMBL/GenBank/DDBJ whole genome shotgun (WGS) entry which is preliminary data.</text>
</comment>
<dbReference type="Gene3D" id="3.30.70.870">
    <property type="entry name" value="Elongation Factor G (Translational Gtpase), domain 3"/>
    <property type="match status" value="1"/>
</dbReference>
<dbReference type="InterPro" id="IPR020568">
    <property type="entry name" value="Ribosomal_Su5_D2-typ_SF"/>
</dbReference>
<dbReference type="InterPro" id="IPR031157">
    <property type="entry name" value="G_TR_CS"/>
</dbReference>
<dbReference type="InterPro" id="IPR035647">
    <property type="entry name" value="EFG_III/V"/>
</dbReference>
<evidence type="ECO:0000256" key="1">
    <source>
        <dbReference type="ARBA" id="ARBA00022741"/>
    </source>
</evidence>
<dbReference type="InterPro" id="IPR053905">
    <property type="entry name" value="EF-G-like_DII"/>
</dbReference>
<keyword evidence="1" id="KW-0547">Nucleotide-binding</keyword>
<dbReference type="Pfam" id="PF22042">
    <property type="entry name" value="EF-G_D2"/>
    <property type="match status" value="1"/>
</dbReference>
<dbReference type="PRINTS" id="PR01037">
    <property type="entry name" value="TCRTETOQM"/>
</dbReference>
<dbReference type="PROSITE" id="PS51722">
    <property type="entry name" value="G_TR_2"/>
    <property type="match status" value="1"/>
</dbReference>
<protein>
    <submittedName>
        <fullName evidence="6">GTP-binding protein</fullName>
    </submittedName>
</protein>
<reference evidence="6 8" key="1">
    <citation type="submission" date="2015-12" db="EMBL/GenBank/DDBJ databases">
        <title>Amycolatopsis regifaucium genome sequencing and assembly.</title>
        <authorList>
            <person name="Mayilraj S."/>
        </authorList>
    </citation>
    <scope>NUCLEOTIDE SEQUENCE [LARGE SCALE GENOMIC DNA]</scope>
    <source>
        <strain evidence="6 8">GY080</strain>
    </source>
</reference>
<dbReference type="RefSeq" id="WP_061982171.1">
    <property type="nucleotide sequence ID" value="NZ_FOPQ01000003.1"/>
</dbReference>
<dbReference type="InterPro" id="IPR005517">
    <property type="entry name" value="Transl_elong_EFG/EF2_IV"/>
</dbReference>
<dbReference type="PANTHER" id="PTHR43261">
    <property type="entry name" value="TRANSLATION ELONGATION FACTOR G-RELATED"/>
    <property type="match status" value="1"/>
</dbReference>
<dbReference type="Pfam" id="PF14492">
    <property type="entry name" value="EFG_III"/>
    <property type="match status" value="1"/>
</dbReference>
<dbReference type="InterPro" id="IPR041095">
    <property type="entry name" value="EFG_II"/>
</dbReference>
<dbReference type="Gene3D" id="3.40.50.300">
    <property type="entry name" value="P-loop containing nucleotide triphosphate hydrolases"/>
    <property type="match status" value="1"/>
</dbReference>
<accession>A0A154MH12</accession>
<evidence type="ECO:0000256" key="4">
    <source>
        <dbReference type="SAM" id="MobiDB-lite"/>
    </source>
</evidence>
<dbReference type="InterPro" id="IPR005225">
    <property type="entry name" value="Small_GTP-bd"/>
</dbReference>
<keyword evidence="3" id="KW-0342">GTP-binding</keyword>
<evidence type="ECO:0000313" key="6">
    <source>
        <dbReference type="EMBL" id="KZB83768.1"/>
    </source>
</evidence>
<dbReference type="SUPFAM" id="SSF54211">
    <property type="entry name" value="Ribosomal protein S5 domain 2-like"/>
    <property type="match status" value="1"/>
</dbReference>
<dbReference type="Pfam" id="PF00009">
    <property type="entry name" value="GTP_EFTU"/>
    <property type="match status" value="1"/>
</dbReference>
<evidence type="ECO:0000259" key="5">
    <source>
        <dbReference type="PROSITE" id="PS51722"/>
    </source>
</evidence>
<evidence type="ECO:0000256" key="2">
    <source>
        <dbReference type="ARBA" id="ARBA00022917"/>
    </source>
</evidence>
<dbReference type="EMBL" id="LOBU02000014">
    <property type="protein sequence ID" value="OKA06791.1"/>
    <property type="molecule type" value="Genomic_DNA"/>
</dbReference>
<proteinExistence type="predicted"/>
<feature type="region of interest" description="Disordered" evidence="4">
    <location>
        <begin position="592"/>
        <end position="653"/>
    </location>
</feature>
<dbReference type="InterPro" id="IPR027417">
    <property type="entry name" value="P-loop_NTPase"/>
</dbReference>
<evidence type="ECO:0000313" key="7">
    <source>
        <dbReference type="EMBL" id="OKA06791.1"/>
    </source>
</evidence>
<dbReference type="Proteomes" id="UP000186883">
    <property type="component" value="Unassembled WGS sequence"/>
</dbReference>
<keyword evidence="2" id="KW-0648">Protein biosynthesis</keyword>
<dbReference type="GO" id="GO:0032790">
    <property type="term" value="P:ribosome disassembly"/>
    <property type="evidence" value="ECO:0007669"/>
    <property type="project" value="TreeGrafter"/>
</dbReference>
<name>A0A154MH12_9PSEU</name>
<dbReference type="EMBL" id="LQCI01000018">
    <property type="protein sequence ID" value="KZB83768.1"/>
    <property type="molecule type" value="Genomic_DNA"/>
</dbReference>
<gene>
    <name evidence="7" type="ORF">ATP06_0219825</name>
    <name evidence="6" type="ORF">AVL48_34800</name>
</gene>
<dbReference type="InterPro" id="IPR009000">
    <property type="entry name" value="Transl_B-barrel_sf"/>
</dbReference>
<feature type="domain" description="Tr-type G" evidence="5">
    <location>
        <begin position="1"/>
        <end position="249"/>
    </location>
</feature>
<dbReference type="PANTHER" id="PTHR43261:SF1">
    <property type="entry name" value="RIBOSOME-RELEASING FACTOR 2, MITOCHONDRIAL"/>
    <property type="match status" value="1"/>
</dbReference>
<dbReference type="Gene3D" id="2.40.30.10">
    <property type="entry name" value="Translation factors"/>
    <property type="match status" value="1"/>
</dbReference>
<dbReference type="OrthoDB" id="9801472at2"/>
<keyword evidence="9" id="KW-1185">Reference proteome</keyword>
<dbReference type="InterPro" id="IPR014721">
    <property type="entry name" value="Ribsml_uS5_D2-typ_fold_subgr"/>
</dbReference>